<sequence length="70" mass="8110">MGANEKPSLFMSNDDVERLTGFKYPSKQIRWLRANLYRFEINGLGRPVVYIEQSGKKAKRPQGFELKFAS</sequence>
<protein>
    <recommendedName>
        <fullName evidence="1">DUF4224 domain-containing protein</fullName>
    </recommendedName>
</protein>
<reference evidence="2" key="1">
    <citation type="journal article" date="2014" name="Int. J. Syst. Evol. Microbiol.">
        <title>Complete genome sequence of Corynebacterium casei LMG S-19264T (=DSM 44701T), isolated from a smear-ripened cheese.</title>
        <authorList>
            <consortium name="US DOE Joint Genome Institute (JGI-PGF)"/>
            <person name="Walter F."/>
            <person name="Albersmeier A."/>
            <person name="Kalinowski J."/>
            <person name="Ruckert C."/>
        </authorList>
    </citation>
    <scope>NUCLEOTIDE SEQUENCE</scope>
    <source>
        <strain evidence="2">KCTC 32501</strain>
    </source>
</reference>
<proteinExistence type="predicted"/>
<reference evidence="2" key="2">
    <citation type="submission" date="2020-09" db="EMBL/GenBank/DDBJ databases">
        <authorList>
            <person name="Sun Q."/>
            <person name="Kim S."/>
        </authorList>
    </citation>
    <scope>NUCLEOTIDE SEQUENCE</scope>
    <source>
        <strain evidence="2">KCTC 32501</strain>
    </source>
</reference>
<dbReference type="InterPro" id="IPR025319">
    <property type="entry name" value="DUF4224"/>
</dbReference>
<keyword evidence="3" id="KW-1185">Reference proteome</keyword>
<evidence type="ECO:0000259" key="1">
    <source>
        <dbReference type="Pfam" id="PF13986"/>
    </source>
</evidence>
<organism evidence="2 3">
    <name type="scientific">Formosimonas limnophila</name>
    <dbReference type="NCBI Taxonomy" id="1384487"/>
    <lineage>
        <taxon>Bacteria</taxon>
        <taxon>Pseudomonadati</taxon>
        <taxon>Pseudomonadota</taxon>
        <taxon>Betaproteobacteria</taxon>
        <taxon>Burkholderiales</taxon>
        <taxon>Burkholderiaceae</taxon>
        <taxon>Formosimonas</taxon>
    </lineage>
</organism>
<dbReference type="Proteomes" id="UP000614287">
    <property type="component" value="Unassembled WGS sequence"/>
</dbReference>
<evidence type="ECO:0000313" key="3">
    <source>
        <dbReference type="Proteomes" id="UP000614287"/>
    </source>
</evidence>
<dbReference type="EMBL" id="BMZG01000026">
    <property type="protein sequence ID" value="GHA80142.1"/>
    <property type="molecule type" value="Genomic_DNA"/>
</dbReference>
<gene>
    <name evidence="2" type="ORF">GCM10009007_21100</name>
</gene>
<dbReference type="Pfam" id="PF13986">
    <property type="entry name" value="DUF4224"/>
    <property type="match status" value="1"/>
</dbReference>
<comment type="caution">
    <text evidence="2">The sequence shown here is derived from an EMBL/GenBank/DDBJ whole genome shotgun (WGS) entry which is preliminary data.</text>
</comment>
<accession>A0A8J3CJ75</accession>
<evidence type="ECO:0000313" key="2">
    <source>
        <dbReference type="EMBL" id="GHA80142.1"/>
    </source>
</evidence>
<name>A0A8J3CJ75_9BURK</name>
<feature type="domain" description="DUF4224" evidence="1">
    <location>
        <begin position="10"/>
        <end position="49"/>
    </location>
</feature>
<dbReference type="AlphaFoldDB" id="A0A8J3CJ75"/>